<evidence type="ECO:0000256" key="7">
    <source>
        <dbReference type="RuleBase" id="RU367030"/>
    </source>
</evidence>
<dbReference type="GO" id="GO:0103026">
    <property type="term" value="F:fructose-1-phosphatase activity"/>
    <property type="evidence" value="ECO:0007669"/>
    <property type="project" value="RHEA"/>
</dbReference>
<dbReference type="Gene3D" id="1.20.930.60">
    <property type="match status" value="1"/>
</dbReference>
<keyword evidence="3 7" id="KW-0479">Metal-binding</keyword>
<dbReference type="InterPro" id="IPR002791">
    <property type="entry name" value="ARMT1-like_metal-bd"/>
</dbReference>
<dbReference type="PANTHER" id="PTHR12260:SF6">
    <property type="entry name" value="DAMAGE-CONTROL PHOSPHATASE ARMT1"/>
    <property type="match status" value="1"/>
</dbReference>
<keyword evidence="5 7" id="KW-0464">Manganese</keyword>
<accession>A0A420INP1</accession>
<comment type="domain">
    <text evidence="7">Subfamily III proteins have a conserved RTxK motif about 40-50 residues from the C-terminus; the threonine may be replaced by serine or cysteine.</text>
</comment>
<feature type="coiled-coil region" evidence="8">
    <location>
        <begin position="151"/>
        <end position="178"/>
    </location>
</feature>
<dbReference type="EC" id="3.1.3.-" evidence="7"/>
<evidence type="ECO:0000256" key="4">
    <source>
        <dbReference type="ARBA" id="ARBA00022801"/>
    </source>
</evidence>
<dbReference type="SUPFAM" id="SSF111321">
    <property type="entry name" value="AF1104-like"/>
    <property type="match status" value="1"/>
</dbReference>
<dbReference type="GO" id="GO:0005634">
    <property type="term" value="C:nucleus"/>
    <property type="evidence" value="ECO:0007669"/>
    <property type="project" value="TreeGrafter"/>
</dbReference>
<evidence type="ECO:0000259" key="9">
    <source>
        <dbReference type="Pfam" id="PF01937"/>
    </source>
</evidence>
<dbReference type="Gene3D" id="3.40.50.10880">
    <property type="entry name" value="Uncharacterised protein PF01937, DUF89, domain 3"/>
    <property type="match status" value="1"/>
</dbReference>
<gene>
    <name evidence="10" type="ORF">GcM1_229080</name>
</gene>
<reference evidence="10 11" key="1">
    <citation type="journal article" date="2018" name="BMC Genomics">
        <title>Comparative genome analyses reveal sequence features reflecting distinct modes of host-adaptation between dicot and monocot powdery mildew.</title>
        <authorList>
            <person name="Wu Y."/>
            <person name="Ma X."/>
            <person name="Pan Z."/>
            <person name="Kale S.D."/>
            <person name="Song Y."/>
            <person name="King H."/>
            <person name="Zhang Q."/>
            <person name="Presley C."/>
            <person name="Deng X."/>
            <person name="Wei C.I."/>
            <person name="Xiao S."/>
        </authorList>
    </citation>
    <scope>NUCLEOTIDE SEQUENCE [LARGE SCALE GENOMIC DNA]</scope>
    <source>
        <strain evidence="10">UMSG1</strain>
    </source>
</reference>
<dbReference type="EMBL" id="MCBS01022921">
    <property type="protein sequence ID" value="RKF76180.1"/>
    <property type="molecule type" value="Genomic_DNA"/>
</dbReference>
<dbReference type="GO" id="GO:0032259">
    <property type="term" value="P:methylation"/>
    <property type="evidence" value="ECO:0007669"/>
    <property type="project" value="UniProtKB-KW"/>
</dbReference>
<organism evidence="10 11">
    <name type="scientific">Golovinomyces cichoracearum</name>
    <dbReference type="NCBI Taxonomy" id="62708"/>
    <lineage>
        <taxon>Eukaryota</taxon>
        <taxon>Fungi</taxon>
        <taxon>Dikarya</taxon>
        <taxon>Ascomycota</taxon>
        <taxon>Pezizomycotina</taxon>
        <taxon>Leotiomycetes</taxon>
        <taxon>Erysiphales</taxon>
        <taxon>Erysiphaceae</taxon>
        <taxon>Golovinomyces</taxon>
    </lineage>
</organism>
<dbReference type="PANTHER" id="PTHR12260">
    <property type="entry name" value="DAMAGE-CONTROL PHOSPHATASE ARMT1"/>
    <property type="match status" value="1"/>
</dbReference>
<comment type="similarity">
    <text evidence="2 7">Belongs to the damage-control phosphatase family. Sugar phosphate phosphatase III subfamily.</text>
</comment>
<sequence>MEYDTTTPIYSTADRTSFAYSSARERWPVILTGTIDDVHKAVSNTADEPKRKEGKSIIAELTRLKYELQHDRALTDLPDDGNPDITEYNKELKALGYPSWLNVPWLFSECYLYRRVATYFALSEHWKSHDVFARKKIHTLLSSRSAVVELASRYKELISEIQKNKIKTEEEIDALEQNLFIEVCKICLWGNATDLSLLTVLSYEDIQNMQSSGTRKTSEEKILVNDLASAYEVLKRAKKEGKLAKVDIVLDNAGFELYVDLILAGFLLSTGLANNIILHSKSIPWFVSDVIPSDFGALLNTLASPNTFDSISEEETLTTRIIEPLTPKELDALEFVFQQWTSFHNEGQIKLRENRFWTEAGSFWRLPGTATQLHNDLKECELVIFKGDLNYRKLTGDAKWDPTTPFTKSLGPMGPGSGVNILSLRTCKSDVIVGLKDGEDERLRSLEGCGDSETRMWAWTGKWAVMSFSYGKE</sequence>
<comment type="caution">
    <text evidence="10">The sequence shown here is derived from an EMBL/GenBank/DDBJ whole genome shotgun (WGS) entry which is preliminary data.</text>
</comment>
<dbReference type="GO" id="GO:0046872">
    <property type="term" value="F:metal ion binding"/>
    <property type="evidence" value="ECO:0007669"/>
    <property type="project" value="UniProtKB-UniRule"/>
</dbReference>
<dbReference type="Proteomes" id="UP000285326">
    <property type="component" value="Unassembled WGS sequence"/>
</dbReference>
<keyword evidence="10" id="KW-0808">Transferase</keyword>
<dbReference type="InterPro" id="IPR039763">
    <property type="entry name" value="ARMT1"/>
</dbReference>
<dbReference type="AlphaFoldDB" id="A0A420INP1"/>
<evidence type="ECO:0000256" key="1">
    <source>
        <dbReference type="ARBA" id="ARBA00001326"/>
    </source>
</evidence>
<keyword evidence="8" id="KW-0175">Coiled coil</keyword>
<comment type="catalytic activity">
    <reaction evidence="6 7">
        <text>beta-D-fructose 6-phosphate = dihydroxyacetone + D-glyceraldehyde 3-phosphate</text>
        <dbReference type="Rhea" id="RHEA:28002"/>
        <dbReference type="ChEBI" id="CHEBI:16016"/>
        <dbReference type="ChEBI" id="CHEBI:57634"/>
        <dbReference type="ChEBI" id="CHEBI:59776"/>
    </reaction>
</comment>
<proteinExistence type="inferred from homology"/>
<protein>
    <recommendedName>
        <fullName evidence="7">Sugar phosphate phosphatase</fullName>
        <ecNumber evidence="7">3.1.3.-</ecNumber>
    </recommendedName>
</protein>
<keyword evidence="10" id="KW-0489">Methyltransferase</keyword>
<keyword evidence="4 7" id="KW-0378">Hydrolase</keyword>
<dbReference type="FunFam" id="1.20.930.60:FF:000002">
    <property type="entry name" value="Protein-glutamate O-methyltransferase C1393.13"/>
    <property type="match status" value="1"/>
</dbReference>
<evidence type="ECO:0000256" key="6">
    <source>
        <dbReference type="ARBA" id="ARBA00048809"/>
    </source>
</evidence>
<evidence type="ECO:0000256" key="5">
    <source>
        <dbReference type="ARBA" id="ARBA00023211"/>
    </source>
</evidence>
<dbReference type="InterPro" id="IPR036075">
    <property type="entry name" value="ARMT-1-like_metal-bd_sf"/>
</dbReference>
<comment type="catalytic activity">
    <reaction evidence="1 7">
        <text>beta-D-fructose 1-phosphate + H2O = D-fructose + phosphate</text>
        <dbReference type="Rhea" id="RHEA:35603"/>
        <dbReference type="ChEBI" id="CHEBI:15377"/>
        <dbReference type="ChEBI" id="CHEBI:37721"/>
        <dbReference type="ChEBI" id="CHEBI:43474"/>
        <dbReference type="ChEBI" id="CHEBI:138881"/>
    </reaction>
</comment>
<dbReference type="GO" id="GO:0097023">
    <property type="term" value="F:fructose 6-phosphate aldolase activity"/>
    <property type="evidence" value="ECO:0007669"/>
    <property type="project" value="RHEA"/>
</dbReference>
<evidence type="ECO:0000313" key="10">
    <source>
        <dbReference type="EMBL" id="RKF76180.1"/>
    </source>
</evidence>
<comment type="cofactor">
    <cofactor evidence="7">
        <name>Mn(2+)</name>
        <dbReference type="ChEBI" id="CHEBI:29035"/>
    </cofactor>
    <cofactor evidence="7">
        <name>Ni(2+)</name>
        <dbReference type="ChEBI" id="CHEBI:49786"/>
    </cofactor>
</comment>
<dbReference type="GO" id="GO:0008168">
    <property type="term" value="F:methyltransferase activity"/>
    <property type="evidence" value="ECO:0007669"/>
    <property type="project" value="UniProtKB-KW"/>
</dbReference>
<evidence type="ECO:0000256" key="2">
    <source>
        <dbReference type="ARBA" id="ARBA00009519"/>
    </source>
</evidence>
<evidence type="ECO:0000313" key="11">
    <source>
        <dbReference type="Proteomes" id="UP000285326"/>
    </source>
</evidence>
<dbReference type="Pfam" id="PF01937">
    <property type="entry name" value="ARMT1-like_dom"/>
    <property type="match status" value="1"/>
</dbReference>
<evidence type="ECO:0000256" key="8">
    <source>
        <dbReference type="SAM" id="Coils"/>
    </source>
</evidence>
<dbReference type="GO" id="GO:0006974">
    <property type="term" value="P:DNA damage response"/>
    <property type="evidence" value="ECO:0007669"/>
    <property type="project" value="TreeGrafter"/>
</dbReference>
<feature type="domain" description="Damage-control phosphatase ARMT1-like metal-binding" evidence="9">
    <location>
        <begin position="23"/>
        <end position="442"/>
    </location>
</feature>
<comment type="function">
    <text evidence="7">Metal-dependent phosphatase that shows phosphatase activity against several substrates, including fructose-1-phosphate and fructose-6-phosphate. Its preference for fructose-1-phosphate, a strong glycating agent that causes DNA damage rather than a canonical yeast metabolite, suggests a damage-control function in hexose phosphate metabolism.</text>
</comment>
<name>A0A420INP1_9PEZI</name>
<evidence type="ECO:0000256" key="3">
    <source>
        <dbReference type="ARBA" id="ARBA00022723"/>
    </source>
</evidence>